<dbReference type="PROSITE" id="PS50209">
    <property type="entry name" value="CARD"/>
    <property type="match status" value="1"/>
</dbReference>
<dbReference type="InterPro" id="IPR015915">
    <property type="entry name" value="Kelch-typ_b-propeller"/>
</dbReference>
<reference evidence="4 6" key="2">
    <citation type="journal article" date="2013" name="Nature">
        <title>Insights into bilaterian evolution from three spiralian genomes.</title>
        <authorList>
            <person name="Simakov O."/>
            <person name="Marletaz F."/>
            <person name="Cho S.J."/>
            <person name="Edsinger-Gonzales E."/>
            <person name="Havlak P."/>
            <person name="Hellsten U."/>
            <person name="Kuo D.H."/>
            <person name="Larsson T."/>
            <person name="Lv J."/>
            <person name="Arendt D."/>
            <person name="Savage R."/>
            <person name="Osoegawa K."/>
            <person name="de Jong P."/>
            <person name="Grimwood J."/>
            <person name="Chapman J.A."/>
            <person name="Shapiro H."/>
            <person name="Aerts A."/>
            <person name="Otillar R.P."/>
            <person name="Terry A.Y."/>
            <person name="Boore J.L."/>
            <person name="Grigoriev I.V."/>
            <person name="Lindberg D.R."/>
            <person name="Seaver E.C."/>
            <person name="Weisblat D.A."/>
            <person name="Putnam N.H."/>
            <person name="Rokhsar D.S."/>
        </authorList>
    </citation>
    <scope>NUCLEOTIDE SEQUENCE</scope>
    <source>
        <strain evidence="4 6">I ESC-2004</strain>
    </source>
</reference>
<evidence type="ECO:0000259" key="3">
    <source>
        <dbReference type="PROSITE" id="PS50209"/>
    </source>
</evidence>
<dbReference type="PANTHER" id="PTHR46375">
    <property type="entry name" value="KELCH REPEAT AND BTB DOMAIN-CONTAINING PROTEIN 13-RELATED"/>
    <property type="match status" value="1"/>
</dbReference>
<dbReference type="SMART" id="SM00612">
    <property type="entry name" value="Kelch"/>
    <property type="match status" value="3"/>
</dbReference>
<dbReference type="CDD" id="cd01671">
    <property type="entry name" value="CARD"/>
    <property type="match status" value="1"/>
</dbReference>
<feature type="coiled-coil region" evidence="2">
    <location>
        <begin position="218"/>
        <end position="245"/>
    </location>
</feature>
<dbReference type="HOGENOM" id="CLU_025644_0_0_1"/>
<dbReference type="Gene3D" id="1.20.140.50">
    <property type="entry name" value="alix/aip1 like domains"/>
    <property type="match status" value="1"/>
</dbReference>
<evidence type="ECO:0000256" key="2">
    <source>
        <dbReference type="SAM" id="Coils"/>
    </source>
</evidence>
<reference evidence="6" key="1">
    <citation type="submission" date="2012-12" db="EMBL/GenBank/DDBJ databases">
        <authorList>
            <person name="Hellsten U."/>
            <person name="Grimwood J."/>
            <person name="Chapman J.A."/>
            <person name="Shapiro H."/>
            <person name="Aerts A."/>
            <person name="Otillar R.P."/>
            <person name="Terry A.Y."/>
            <person name="Boore J.L."/>
            <person name="Simakov O."/>
            <person name="Marletaz F."/>
            <person name="Cho S.-J."/>
            <person name="Edsinger-Gonzales E."/>
            <person name="Havlak P."/>
            <person name="Kuo D.-H."/>
            <person name="Larsson T."/>
            <person name="Lv J."/>
            <person name="Arendt D."/>
            <person name="Savage R."/>
            <person name="Osoegawa K."/>
            <person name="de Jong P."/>
            <person name="Lindberg D.R."/>
            <person name="Seaver E.C."/>
            <person name="Weisblat D.A."/>
            <person name="Putnam N.H."/>
            <person name="Grigoriev I.V."/>
            <person name="Rokhsar D.S."/>
        </authorList>
    </citation>
    <scope>NUCLEOTIDE SEQUENCE</scope>
    <source>
        <strain evidence="6">I ESC-2004</strain>
    </source>
</reference>
<dbReference type="Pfam" id="PF13949">
    <property type="entry name" value="ALIX_LYPXL_bnd"/>
    <property type="match status" value="1"/>
</dbReference>
<dbReference type="Proteomes" id="UP000014760">
    <property type="component" value="Unassembled WGS sequence"/>
</dbReference>
<name>R7V9Y3_CAPTE</name>
<dbReference type="InterPro" id="IPR011029">
    <property type="entry name" value="DEATH-like_dom_sf"/>
</dbReference>
<accession>R7V9Y3</accession>
<dbReference type="OrthoDB" id="6162777at2759"/>
<dbReference type="EnsemblMetazoa" id="CapteT202583">
    <property type="protein sequence ID" value="CapteP202583"/>
    <property type="gene ID" value="CapteG202583"/>
</dbReference>
<dbReference type="SUPFAM" id="SSF47986">
    <property type="entry name" value="DEATH domain"/>
    <property type="match status" value="1"/>
</dbReference>
<dbReference type="Pfam" id="PF01344">
    <property type="entry name" value="Kelch_1"/>
    <property type="match status" value="1"/>
</dbReference>
<dbReference type="Gene3D" id="1.10.533.10">
    <property type="entry name" value="Death Domain, Fas"/>
    <property type="match status" value="1"/>
</dbReference>
<sequence>MDDMYKQILRQNHVILIEDLEISKITDHLIAKEHFSCEEVAQVNVKETRTDKNRRFLETLIRKGPNAFDEFMILLKHTHLHLYEKMESTRSSIEQSSASSTVVDLVSARLQDATRLSNNFVDTTKNLLGESDKTIPESLEENTSKLRQFEDYNCTTKGVKNHLQQSDVALNETKELLAEEQREDAASRAEYGDQWTMKSSEQIAQSINDAITEHRTGIHQLRTEFRDIEDKYKKLHRSIERLRDLNYDIERFLDASIHPGQCLDHIQELRSLMIRLNQIEEDRTEILNELSHETLDQADPLFDELKHRSDESISNGRAICDRIQVVNKYYMKAKKENQQAPTTREDLISSLNENVTSFLDLRQRLAETSKSCSEKARLTMEFNAFVKGYVYTRNAEREEHIKDLNIAAPVLHQPLVVGDTKSNMWIYGSDNQWTAIESNPFKLKWYSACVSPDGFIVSGGVIGSRNTKATCFEFVVRDRKWKTLPPMKTSRRSHSSVHNQDTLLVIGGVHKQSRISSVECLRSSQWSPLPDLAVAVTVPYVVTPLNRLFVMGGWESNDDFSLRVFEFDYSSSQWQPRVSMPDKCTWGASVSHMGRVFILRGEQNHCMSYDVRGNSWVNLRRPPVSMHRGVSNAFMHDETIVVCGGSTSVIEEYRLQSEDWSTWSLIMPTQDRIQFALKVDVDST</sequence>
<dbReference type="EMBL" id="KB295454">
    <property type="protein sequence ID" value="ELU13141.1"/>
    <property type="molecule type" value="Genomic_DNA"/>
</dbReference>
<proteinExistence type="predicted"/>
<evidence type="ECO:0000313" key="4">
    <source>
        <dbReference type="EMBL" id="ELU13141.1"/>
    </source>
</evidence>
<dbReference type="InterPro" id="IPR052392">
    <property type="entry name" value="Kelch-BTB_domain-containing"/>
</dbReference>
<dbReference type="EMBL" id="AMQN01005220">
    <property type="status" value="NOT_ANNOTATED_CDS"/>
    <property type="molecule type" value="Genomic_DNA"/>
</dbReference>
<dbReference type="AlphaFoldDB" id="R7V9Y3"/>
<dbReference type="Gene3D" id="1.20.120.560">
    <property type="entry name" value="alix/aip1 in complex with the ypdl late domain"/>
    <property type="match status" value="1"/>
</dbReference>
<dbReference type="SUPFAM" id="SSF117281">
    <property type="entry name" value="Kelch motif"/>
    <property type="match status" value="1"/>
</dbReference>
<dbReference type="Gene3D" id="2.120.10.80">
    <property type="entry name" value="Kelch-type beta propeller"/>
    <property type="match status" value="1"/>
</dbReference>
<reference evidence="5" key="3">
    <citation type="submission" date="2015-06" db="UniProtKB">
        <authorList>
            <consortium name="EnsemblMetazoa"/>
        </authorList>
    </citation>
    <scope>IDENTIFICATION</scope>
</reference>
<evidence type="ECO:0000313" key="6">
    <source>
        <dbReference type="Proteomes" id="UP000014760"/>
    </source>
</evidence>
<keyword evidence="2" id="KW-0175">Coiled coil</keyword>
<dbReference type="InterPro" id="IPR001315">
    <property type="entry name" value="CARD"/>
</dbReference>
<organism evidence="4">
    <name type="scientific">Capitella teleta</name>
    <name type="common">Polychaete worm</name>
    <dbReference type="NCBI Taxonomy" id="283909"/>
    <lineage>
        <taxon>Eukaryota</taxon>
        <taxon>Metazoa</taxon>
        <taxon>Spiralia</taxon>
        <taxon>Lophotrochozoa</taxon>
        <taxon>Annelida</taxon>
        <taxon>Polychaeta</taxon>
        <taxon>Sedentaria</taxon>
        <taxon>Scolecida</taxon>
        <taxon>Capitellidae</taxon>
        <taxon>Capitella</taxon>
    </lineage>
</organism>
<keyword evidence="1" id="KW-0880">Kelch repeat</keyword>
<dbReference type="InterPro" id="IPR025304">
    <property type="entry name" value="ALIX_V_dom"/>
</dbReference>
<protein>
    <recommendedName>
        <fullName evidence="3">CARD domain-containing protein</fullName>
    </recommendedName>
</protein>
<dbReference type="Pfam" id="PF00619">
    <property type="entry name" value="CARD"/>
    <property type="match status" value="1"/>
</dbReference>
<dbReference type="PANTHER" id="PTHR46375:SF3">
    <property type="entry name" value="KELCH REPEAT AND BTB DOMAIN-CONTAINING PROTEIN 13"/>
    <property type="match status" value="1"/>
</dbReference>
<dbReference type="STRING" id="283909.R7V9Y3"/>
<keyword evidence="6" id="KW-1185">Reference proteome</keyword>
<feature type="domain" description="CARD" evidence="3">
    <location>
        <begin position="1"/>
        <end position="90"/>
    </location>
</feature>
<evidence type="ECO:0000256" key="1">
    <source>
        <dbReference type="ARBA" id="ARBA00022441"/>
    </source>
</evidence>
<dbReference type="GO" id="GO:0042981">
    <property type="term" value="P:regulation of apoptotic process"/>
    <property type="evidence" value="ECO:0007669"/>
    <property type="project" value="InterPro"/>
</dbReference>
<dbReference type="SMART" id="SM00114">
    <property type="entry name" value="CARD"/>
    <property type="match status" value="1"/>
</dbReference>
<evidence type="ECO:0000313" key="5">
    <source>
        <dbReference type="EnsemblMetazoa" id="CapteP202583"/>
    </source>
</evidence>
<gene>
    <name evidence="4" type="ORF">CAPTEDRAFT_202583</name>
</gene>
<dbReference type="InterPro" id="IPR006652">
    <property type="entry name" value="Kelch_1"/>
</dbReference>